<dbReference type="Gene3D" id="3.10.450.50">
    <property type="match status" value="1"/>
</dbReference>
<dbReference type="Pfam" id="PF12680">
    <property type="entry name" value="SnoaL_2"/>
    <property type="match status" value="1"/>
</dbReference>
<evidence type="ECO:0000313" key="2">
    <source>
        <dbReference type="EMBL" id="GAA0924671.1"/>
    </source>
</evidence>
<keyword evidence="3" id="KW-1185">Reference proteome</keyword>
<comment type="caution">
    <text evidence="2">The sequence shown here is derived from an EMBL/GenBank/DDBJ whole genome shotgun (WGS) entry which is preliminary data.</text>
</comment>
<dbReference type="PANTHER" id="PTHR38436">
    <property type="entry name" value="POLYKETIDE CYCLASE SNOAL-LIKE DOMAIN"/>
    <property type="match status" value="1"/>
</dbReference>
<accession>A0ABN1P948</accession>
<dbReference type="Proteomes" id="UP001500418">
    <property type="component" value="Unassembled WGS sequence"/>
</dbReference>
<reference evidence="2 3" key="1">
    <citation type="journal article" date="2019" name="Int. J. Syst. Evol. Microbiol.">
        <title>The Global Catalogue of Microorganisms (GCM) 10K type strain sequencing project: providing services to taxonomists for standard genome sequencing and annotation.</title>
        <authorList>
            <consortium name="The Broad Institute Genomics Platform"/>
            <consortium name="The Broad Institute Genome Sequencing Center for Infectious Disease"/>
            <person name="Wu L."/>
            <person name="Ma J."/>
        </authorList>
    </citation>
    <scope>NUCLEOTIDE SEQUENCE [LARGE SCALE GENOMIC DNA]</scope>
    <source>
        <strain evidence="2 3">JCM 11444</strain>
    </source>
</reference>
<evidence type="ECO:0000259" key="1">
    <source>
        <dbReference type="Pfam" id="PF12680"/>
    </source>
</evidence>
<dbReference type="InterPro" id="IPR032710">
    <property type="entry name" value="NTF2-like_dom_sf"/>
</dbReference>
<sequence length="143" mass="15592">MNEQTPPRWVTSYVNACNRHDSQAVVDMMSEDIQVVDTVFGGLFEGRAAVKALIDGMDTNLSSDYVFALGKVVESGDSYSFEWVLSGTHDRSNSILGIPATGKKFECPGVTIGVRTNGLITENRDYWNFAGFLMQAGLMPSLG</sequence>
<dbReference type="SUPFAM" id="SSF54427">
    <property type="entry name" value="NTF2-like"/>
    <property type="match status" value="1"/>
</dbReference>
<proteinExistence type="predicted"/>
<dbReference type="InterPro" id="IPR009959">
    <property type="entry name" value="Cyclase_SnoaL-like"/>
</dbReference>
<dbReference type="InterPro" id="IPR037401">
    <property type="entry name" value="SnoaL-like"/>
</dbReference>
<dbReference type="EMBL" id="BAAAID010000010">
    <property type="protein sequence ID" value="GAA0924671.1"/>
    <property type="molecule type" value="Genomic_DNA"/>
</dbReference>
<name>A0ABN1P948_9ACTN</name>
<gene>
    <name evidence="2" type="ORF">GCM10009575_022030</name>
</gene>
<protein>
    <recommendedName>
        <fullName evidence="1">SnoaL-like domain-containing protein</fullName>
    </recommendedName>
</protein>
<evidence type="ECO:0000313" key="3">
    <source>
        <dbReference type="Proteomes" id="UP001500418"/>
    </source>
</evidence>
<feature type="domain" description="SnoaL-like" evidence="1">
    <location>
        <begin position="10"/>
        <end position="122"/>
    </location>
</feature>
<organism evidence="2 3">
    <name type="scientific">Streptomyces rhizosphaericus</name>
    <dbReference type="NCBI Taxonomy" id="114699"/>
    <lineage>
        <taxon>Bacteria</taxon>
        <taxon>Bacillati</taxon>
        <taxon>Actinomycetota</taxon>
        <taxon>Actinomycetes</taxon>
        <taxon>Kitasatosporales</taxon>
        <taxon>Streptomycetaceae</taxon>
        <taxon>Streptomyces</taxon>
        <taxon>Streptomyces violaceusniger group</taxon>
    </lineage>
</organism>
<dbReference type="PANTHER" id="PTHR38436:SF1">
    <property type="entry name" value="ESTER CYCLASE"/>
    <property type="match status" value="1"/>
</dbReference>